<evidence type="ECO:0000313" key="10">
    <source>
        <dbReference type="EMBL" id="GEN55734.1"/>
    </source>
</evidence>
<dbReference type="Pfam" id="PF13672">
    <property type="entry name" value="PP2C_2"/>
    <property type="match status" value="1"/>
</dbReference>
<dbReference type="GO" id="GO:0046872">
    <property type="term" value="F:metal ion binding"/>
    <property type="evidence" value="ECO:0007669"/>
    <property type="project" value="UniProtKB-KW"/>
</dbReference>
<dbReference type="PANTHER" id="PTHR47992">
    <property type="entry name" value="PROTEIN PHOSPHATASE"/>
    <property type="match status" value="1"/>
</dbReference>
<dbReference type="STRING" id="442899.SAMN05720591_10264"/>
<dbReference type="SMART" id="SM00332">
    <property type="entry name" value="PP2Cc"/>
    <property type="match status" value="1"/>
</dbReference>
<keyword evidence="5" id="KW-0904">Protein phosphatase</keyword>
<dbReference type="EC" id="3.1.3.16" evidence="2"/>
<keyword evidence="6" id="KW-0464">Manganese</keyword>
<evidence type="ECO:0000256" key="6">
    <source>
        <dbReference type="ARBA" id="ARBA00023211"/>
    </source>
</evidence>
<dbReference type="FunFam" id="3.60.40.10:FF:000002">
    <property type="entry name" value="Serine/threonine phosphatase stp"/>
    <property type="match status" value="1"/>
</dbReference>
<evidence type="ECO:0000256" key="5">
    <source>
        <dbReference type="ARBA" id="ARBA00022912"/>
    </source>
</evidence>
<accession>A0A511WX87</accession>
<dbReference type="SUPFAM" id="SSF81606">
    <property type="entry name" value="PP2C-like"/>
    <property type="match status" value="1"/>
</dbReference>
<dbReference type="Proteomes" id="UP000321400">
    <property type="component" value="Unassembled WGS sequence"/>
</dbReference>
<dbReference type="Gene3D" id="3.60.40.10">
    <property type="entry name" value="PPM-type phosphatase domain"/>
    <property type="match status" value="1"/>
</dbReference>
<comment type="catalytic activity">
    <reaction evidence="8">
        <text>O-phospho-L-threonyl-[protein] + H2O = L-threonyl-[protein] + phosphate</text>
        <dbReference type="Rhea" id="RHEA:47004"/>
        <dbReference type="Rhea" id="RHEA-COMP:11060"/>
        <dbReference type="Rhea" id="RHEA-COMP:11605"/>
        <dbReference type="ChEBI" id="CHEBI:15377"/>
        <dbReference type="ChEBI" id="CHEBI:30013"/>
        <dbReference type="ChEBI" id="CHEBI:43474"/>
        <dbReference type="ChEBI" id="CHEBI:61977"/>
        <dbReference type="EC" id="3.1.3.16"/>
    </reaction>
</comment>
<name>A0A511WX87_9BACI</name>
<dbReference type="InterPro" id="IPR001932">
    <property type="entry name" value="PPM-type_phosphatase-like_dom"/>
</dbReference>
<sequence length="249" mass="27329">MKHVFLSDQGQVRPYNEDAGGVILREDGQTLYVIADGMGGHNAGDVASKMVIDYFMREWPKQSSLTRINEAEQYLIQAIQSVNKEIYDKATENKAFRGMGTTVVLVVVVEETAVIAHVGDSRCYKLSQHQLRQLTSDHSLVNALVHAGEITPDEAAVHPKKNVLTRAVGTDMPVDVEVTMVTCDNNDRLLLCTDGLTNKLTDERIQSILNQHADLHVAAEQLINEANERGGEDNISLVLLSYDAGGEAS</sequence>
<evidence type="ECO:0000256" key="4">
    <source>
        <dbReference type="ARBA" id="ARBA00022801"/>
    </source>
</evidence>
<dbReference type="OrthoDB" id="9801841at2"/>
<keyword evidence="11" id="KW-1185">Reference proteome</keyword>
<dbReference type="CDD" id="cd00143">
    <property type="entry name" value="PP2Cc"/>
    <property type="match status" value="1"/>
</dbReference>
<keyword evidence="3" id="KW-0479">Metal-binding</keyword>
<gene>
    <name evidence="10" type="ORF">HAL01_01980</name>
</gene>
<reference evidence="10 11" key="1">
    <citation type="submission" date="2019-07" db="EMBL/GenBank/DDBJ databases">
        <title>Whole genome shotgun sequence of Halolactibacillus alkaliphilus NBRC 103919.</title>
        <authorList>
            <person name="Hosoyama A."/>
            <person name="Uohara A."/>
            <person name="Ohji S."/>
            <person name="Ichikawa N."/>
        </authorList>
    </citation>
    <scope>NUCLEOTIDE SEQUENCE [LARGE SCALE GENOMIC DNA]</scope>
    <source>
        <strain evidence="10 11">NBRC 103919</strain>
    </source>
</reference>
<feature type="domain" description="PPM-type phosphatase" evidence="9">
    <location>
        <begin position="2"/>
        <end position="242"/>
    </location>
</feature>
<evidence type="ECO:0000256" key="1">
    <source>
        <dbReference type="ARBA" id="ARBA00001936"/>
    </source>
</evidence>
<dbReference type="GO" id="GO:0004722">
    <property type="term" value="F:protein serine/threonine phosphatase activity"/>
    <property type="evidence" value="ECO:0007669"/>
    <property type="project" value="UniProtKB-EC"/>
</dbReference>
<dbReference type="PROSITE" id="PS51746">
    <property type="entry name" value="PPM_2"/>
    <property type="match status" value="1"/>
</dbReference>
<organism evidence="10 11">
    <name type="scientific">Halolactibacillus alkaliphilus</name>
    <dbReference type="NCBI Taxonomy" id="442899"/>
    <lineage>
        <taxon>Bacteria</taxon>
        <taxon>Bacillati</taxon>
        <taxon>Bacillota</taxon>
        <taxon>Bacilli</taxon>
        <taxon>Bacillales</taxon>
        <taxon>Bacillaceae</taxon>
        <taxon>Halolactibacillus</taxon>
    </lineage>
</organism>
<evidence type="ECO:0000256" key="3">
    <source>
        <dbReference type="ARBA" id="ARBA00022723"/>
    </source>
</evidence>
<comment type="cofactor">
    <cofactor evidence="1">
        <name>Mn(2+)</name>
        <dbReference type="ChEBI" id="CHEBI:29035"/>
    </cofactor>
</comment>
<dbReference type="EMBL" id="BJYE01000002">
    <property type="protein sequence ID" value="GEN55734.1"/>
    <property type="molecule type" value="Genomic_DNA"/>
</dbReference>
<dbReference type="InterPro" id="IPR015655">
    <property type="entry name" value="PP2C"/>
</dbReference>
<comment type="catalytic activity">
    <reaction evidence="7">
        <text>O-phospho-L-seryl-[protein] + H2O = L-seryl-[protein] + phosphate</text>
        <dbReference type="Rhea" id="RHEA:20629"/>
        <dbReference type="Rhea" id="RHEA-COMP:9863"/>
        <dbReference type="Rhea" id="RHEA-COMP:11604"/>
        <dbReference type="ChEBI" id="CHEBI:15377"/>
        <dbReference type="ChEBI" id="CHEBI:29999"/>
        <dbReference type="ChEBI" id="CHEBI:43474"/>
        <dbReference type="ChEBI" id="CHEBI:83421"/>
        <dbReference type="EC" id="3.1.3.16"/>
    </reaction>
</comment>
<dbReference type="InterPro" id="IPR036457">
    <property type="entry name" value="PPM-type-like_dom_sf"/>
</dbReference>
<evidence type="ECO:0000313" key="11">
    <source>
        <dbReference type="Proteomes" id="UP000321400"/>
    </source>
</evidence>
<evidence type="ECO:0000256" key="7">
    <source>
        <dbReference type="ARBA" id="ARBA00047761"/>
    </source>
</evidence>
<comment type="caution">
    <text evidence="10">The sequence shown here is derived from an EMBL/GenBank/DDBJ whole genome shotgun (WGS) entry which is preliminary data.</text>
</comment>
<dbReference type="NCBIfam" id="NF033484">
    <property type="entry name" value="Stp1_PP2C_phos"/>
    <property type="match status" value="1"/>
</dbReference>
<dbReference type="AlphaFoldDB" id="A0A511WX87"/>
<dbReference type="SMART" id="SM00331">
    <property type="entry name" value="PP2C_SIG"/>
    <property type="match status" value="1"/>
</dbReference>
<proteinExistence type="predicted"/>
<evidence type="ECO:0000256" key="8">
    <source>
        <dbReference type="ARBA" id="ARBA00048336"/>
    </source>
</evidence>
<evidence type="ECO:0000256" key="2">
    <source>
        <dbReference type="ARBA" id="ARBA00013081"/>
    </source>
</evidence>
<evidence type="ECO:0000259" key="9">
    <source>
        <dbReference type="PROSITE" id="PS51746"/>
    </source>
</evidence>
<protein>
    <recommendedName>
        <fullName evidence="2">protein-serine/threonine phosphatase</fullName>
        <ecNumber evidence="2">3.1.3.16</ecNumber>
    </recommendedName>
</protein>
<keyword evidence="4" id="KW-0378">Hydrolase</keyword>
<dbReference type="RefSeq" id="WP_089799475.1">
    <property type="nucleotide sequence ID" value="NZ_BJYE01000002.1"/>
</dbReference>